<proteinExistence type="predicted"/>
<dbReference type="Proteomes" id="UP000224567">
    <property type="component" value="Unassembled WGS sequence"/>
</dbReference>
<reference evidence="4" key="2">
    <citation type="journal article" date="2017" name="J. Anim. Genet.">
        <title>Multiple reference genome sequences of hot pepper reveal the massive evolution of plant disease resistance genes by retroduplication.</title>
        <authorList>
            <person name="Kim S."/>
            <person name="Park J."/>
            <person name="Yeom S.-I."/>
            <person name="Kim Y.-M."/>
            <person name="Seo E."/>
            <person name="Kim K.-T."/>
            <person name="Kim M.-S."/>
            <person name="Lee J.M."/>
            <person name="Cheong K."/>
            <person name="Shin H.-S."/>
            <person name="Kim S.-B."/>
            <person name="Han K."/>
            <person name="Lee J."/>
            <person name="Park M."/>
            <person name="Lee H.-A."/>
            <person name="Lee H.-Y."/>
            <person name="Lee Y."/>
            <person name="Oh S."/>
            <person name="Lee J.H."/>
            <person name="Choi E."/>
            <person name="Choi E."/>
            <person name="Lee S.E."/>
            <person name="Jeon J."/>
            <person name="Kim H."/>
            <person name="Choi G."/>
            <person name="Song H."/>
            <person name="Lee J."/>
            <person name="Lee S.-C."/>
            <person name="Kwon J.-K."/>
            <person name="Lee H.-Y."/>
            <person name="Koo N."/>
            <person name="Hong Y."/>
            <person name="Kim R.W."/>
            <person name="Kang W.-H."/>
            <person name="Huh J.H."/>
            <person name="Kang B.-C."/>
            <person name="Yang T.-J."/>
            <person name="Lee Y.-H."/>
            <person name="Bennetzen J.L."/>
            <person name="Choi D."/>
        </authorList>
    </citation>
    <scope>NUCLEOTIDE SEQUENCE [LARGE SCALE GENOMIC DNA]</scope>
    <source>
        <strain evidence="4">cv. PBC81</strain>
    </source>
</reference>
<evidence type="ECO:0000313" key="3">
    <source>
        <dbReference type="EMBL" id="PHT28191.1"/>
    </source>
</evidence>
<feature type="compositionally biased region" description="Polar residues" evidence="1">
    <location>
        <begin position="768"/>
        <end position="779"/>
    </location>
</feature>
<feature type="region of interest" description="Disordered" evidence="1">
    <location>
        <begin position="50"/>
        <end position="78"/>
    </location>
</feature>
<sequence length="885" mass="98603">MRLHGWSLQYQILGISSLVLSLLADVDVAGVSRPSKMSIFQISSSHSKKYPKLEDDEAQSIEKKPRKSNRRESECSIGSPSYGSFTTYERIPAKHCQGSRMMAEDNSDELACPVTSVKNDSMAEDNTDELVSPVISVKNDSMAEDNIAELYADVACLNVYEYEDDKQIHDRRFDGTDLEAKVDYVSHLSDVDKAKVDYMSQLLDDVLSSIMSRMTIKDDVKTNILSTRVRFYFSFVLVLEHVKISLRGDASMPYIFGEFAVNLPAQVKSLIVTTWNTQVTHFATEMQIFRNPRMLVLLFESTYNFDIVKVSPVLNACPVLQSLQILGSGMITEDNSNELASPVTSVKNDSMAEDNTDELVSLVTSVKNDSIDEDNIDELVSPVTSVKNDSAGRNIPLKQSHGILYQKERTNFLLMSRVLHGPWWGRQKRGLWSRKSFPLLLGEKNKVIGVEQKPFTSLGSVLGEAKKRTMVKKKTSTTSGSYQSDAKKGISVKQKLSTLSVNMLEEGKKVNEVYQKPSSPQDSVLKDEKEVTMVEQKPSSPPGYMEGGIDEVTMVEQKSSASLVSMLGEGENVTVVEKKLSTPPGSMLVEEKKEAVVNEKPSAPPGSILGQEKKLNVVDRRPSPKVHSLEPSEIKKKKILLTPKSVHSLKLDSSSDKMPETKKQMKCSSKILGGVDAGGKKDSVANYRKQIIAPKVSAEKYLKTPTLSSLPKYSSVKPLILRVRSNKSLKLLAPLKDQNKMRRDGTNKLNLEMVLEKTLRTPKVKASPKSSSHLQSCPLSNEEDKKEVVKSADCALGKYTSSSKKLLHIAEAKTIGKNQQKTLRKGKTGCSNDNNSSVVKLKFRRGKIVYLQQETSSPRRLTFRWGRHVGESKDSNIRKRIFKKK</sequence>
<accession>A0A2G2V5B9</accession>
<dbReference type="PANTHER" id="PTHR33349">
    <property type="entry name" value="EMB|CAB62594.1"/>
    <property type="match status" value="1"/>
</dbReference>
<organism evidence="3 4">
    <name type="scientific">Capsicum baccatum</name>
    <name type="common">Peruvian pepper</name>
    <dbReference type="NCBI Taxonomy" id="33114"/>
    <lineage>
        <taxon>Eukaryota</taxon>
        <taxon>Viridiplantae</taxon>
        <taxon>Streptophyta</taxon>
        <taxon>Embryophyta</taxon>
        <taxon>Tracheophyta</taxon>
        <taxon>Spermatophyta</taxon>
        <taxon>Magnoliopsida</taxon>
        <taxon>eudicotyledons</taxon>
        <taxon>Gunneridae</taxon>
        <taxon>Pentapetalae</taxon>
        <taxon>asterids</taxon>
        <taxon>lamiids</taxon>
        <taxon>Solanales</taxon>
        <taxon>Solanaceae</taxon>
        <taxon>Solanoideae</taxon>
        <taxon>Capsiceae</taxon>
        <taxon>Capsicum</taxon>
    </lineage>
</organism>
<keyword evidence="2" id="KW-0732">Signal</keyword>
<dbReference type="PANTHER" id="PTHR33349:SF1">
    <property type="entry name" value="EMB|CAB62594.1"/>
    <property type="match status" value="1"/>
</dbReference>
<gene>
    <name evidence="3" type="ORF">CQW23_32213</name>
</gene>
<reference evidence="3 4" key="1">
    <citation type="journal article" date="2017" name="Genome Biol.">
        <title>New reference genome sequences of hot pepper reveal the massive evolution of plant disease-resistance genes by retroduplication.</title>
        <authorList>
            <person name="Kim S."/>
            <person name="Park J."/>
            <person name="Yeom S.I."/>
            <person name="Kim Y.M."/>
            <person name="Seo E."/>
            <person name="Kim K.T."/>
            <person name="Kim M.S."/>
            <person name="Lee J.M."/>
            <person name="Cheong K."/>
            <person name="Shin H.S."/>
            <person name="Kim S.B."/>
            <person name="Han K."/>
            <person name="Lee J."/>
            <person name="Park M."/>
            <person name="Lee H.A."/>
            <person name="Lee H.Y."/>
            <person name="Lee Y."/>
            <person name="Oh S."/>
            <person name="Lee J.H."/>
            <person name="Choi E."/>
            <person name="Choi E."/>
            <person name="Lee S.E."/>
            <person name="Jeon J."/>
            <person name="Kim H."/>
            <person name="Choi G."/>
            <person name="Song H."/>
            <person name="Lee J."/>
            <person name="Lee S.C."/>
            <person name="Kwon J.K."/>
            <person name="Lee H.Y."/>
            <person name="Koo N."/>
            <person name="Hong Y."/>
            <person name="Kim R.W."/>
            <person name="Kang W.H."/>
            <person name="Huh J.H."/>
            <person name="Kang B.C."/>
            <person name="Yang T.J."/>
            <person name="Lee Y.H."/>
            <person name="Bennetzen J.L."/>
            <person name="Choi D."/>
        </authorList>
    </citation>
    <scope>NUCLEOTIDE SEQUENCE [LARGE SCALE GENOMIC DNA]</scope>
    <source>
        <strain evidence="4">cv. PBC81</strain>
    </source>
</reference>
<evidence type="ECO:0000256" key="2">
    <source>
        <dbReference type="SAM" id="SignalP"/>
    </source>
</evidence>
<dbReference type="EMBL" id="MLFT02000253">
    <property type="protein sequence ID" value="PHT28191.1"/>
    <property type="molecule type" value="Genomic_DNA"/>
</dbReference>
<feature type="region of interest" description="Disordered" evidence="1">
    <location>
        <begin position="760"/>
        <end position="782"/>
    </location>
</feature>
<dbReference type="AlphaFoldDB" id="A0A2G2V5B9"/>
<dbReference type="OrthoDB" id="1932213at2759"/>
<feature type="chain" id="PRO_5013545180" description="Calmodulin-binding domain-containing protein" evidence="2">
    <location>
        <begin position="25"/>
        <end position="885"/>
    </location>
</feature>
<evidence type="ECO:0000313" key="4">
    <source>
        <dbReference type="Proteomes" id="UP000224567"/>
    </source>
</evidence>
<evidence type="ECO:0000256" key="1">
    <source>
        <dbReference type="SAM" id="MobiDB-lite"/>
    </source>
</evidence>
<name>A0A2G2V5B9_CAPBA</name>
<keyword evidence="4" id="KW-1185">Reference proteome</keyword>
<protein>
    <recommendedName>
        <fullName evidence="5">Calmodulin-binding domain-containing protein</fullName>
    </recommendedName>
</protein>
<evidence type="ECO:0008006" key="5">
    <source>
        <dbReference type="Google" id="ProtNLM"/>
    </source>
</evidence>
<comment type="caution">
    <text evidence="3">The sequence shown here is derived from an EMBL/GenBank/DDBJ whole genome shotgun (WGS) entry which is preliminary data.</text>
</comment>
<feature type="signal peptide" evidence="2">
    <location>
        <begin position="1"/>
        <end position="24"/>
    </location>
</feature>